<gene>
    <name evidence="2" type="ORF">MLD63_16955</name>
</gene>
<evidence type="ECO:0000259" key="1">
    <source>
        <dbReference type="Pfam" id="PF01261"/>
    </source>
</evidence>
<dbReference type="InterPro" id="IPR050312">
    <property type="entry name" value="IolE/XylAMocC-like"/>
</dbReference>
<dbReference type="EMBL" id="JAKZEU010000008">
    <property type="protein sequence ID" value="MCQ0972110.1"/>
    <property type="molecule type" value="Genomic_DNA"/>
</dbReference>
<dbReference type="Pfam" id="PF01261">
    <property type="entry name" value="AP_endonuc_2"/>
    <property type="match status" value="1"/>
</dbReference>
<evidence type="ECO:0000313" key="3">
    <source>
        <dbReference type="Proteomes" id="UP001203945"/>
    </source>
</evidence>
<feature type="domain" description="Xylose isomerase-like TIM barrel" evidence="1">
    <location>
        <begin position="20"/>
        <end position="241"/>
    </location>
</feature>
<keyword evidence="2" id="KW-0413">Isomerase</keyword>
<protein>
    <submittedName>
        <fullName evidence="2">Sugar phosphate isomerase/epimerase</fullName>
    </submittedName>
</protein>
<dbReference type="RefSeq" id="WP_255331106.1">
    <property type="nucleotide sequence ID" value="NZ_JAKZEU010000008.1"/>
</dbReference>
<dbReference type="InterPro" id="IPR013022">
    <property type="entry name" value="Xyl_isomerase-like_TIM-brl"/>
</dbReference>
<dbReference type="PANTHER" id="PTHR12110">
    <property type="entry name" value="HYDROXYPYRUVATE ISOMERASE"/>
    <property type="match status" value="1"/>
</dbReference>
<reference evidence="2 3" key="1">
    <citation type="submission" date="2022-03" db="EMBL/GenBank/DDBJ databases">
        <authorList>
            <person name="He Y."/>
        </authorList>
    </citation>
    <scope>NUCLEOTIDE SEQUENCE [LARGE SCALE GENOMIC DNA]</scope>
    <source>
        <strain evidence="2 3">TK19116</strain>
    </source>
</reference>
<sequence>MRRLSVAHLTALQLPPPALIEAAAAAGFDAVGLRLIAVTPTTPGYPLMHDARMLRETKATLASTGLAVDDIEFVKITPDIDLDALEPVLDAGAELCARHIITAPYDDDLSRLSDRLAAIQAAARSRGLTAVLEFFPWTAVPDLATCRSVVEAADPDIGILVDSLHFNRSGSSLDDLATIPMTRLPFAHLCDAPVAPPYSRDELLRTAREDRLFPGEGDIPLKDLLAALPADIPLGLEVPVSRSRMIADPVKTLTRLREATLALLNR</sequence>
<name>A0ABT1MUY1_9RHOB</name>
<dbReference type="PANTHER" id="PTHR12110:SF48">
    <property type="entry name" value="BLL3656 PROTEIN"/>
    <property type="match status" value="1"/>
</dbReference>
<dbReference type="Gene3D" id="3.20.20.150">
    <property type="entry name" value="Divalent-metal-dependent TIM barrel enzymes"/>
    <property type="match status" value="1"/>
</dbReference>
<dbReference type="Proteomes" id="UP001203945">
    <property type="component" value="Unassembled WGS sequence"/>
</dbReference>
<evidence type="ECO:0000313" key="2">
    <source>
        <dbReference type="EMBL" id="MCQ0972110.1"/>
    </source>
</evidence>
<comment type="caution">
    <text evidence="2">The sequence shown here is derived from an EMBL/GenBank/DDBJ whole genome shotgun (WGS) entry which is preliminary data.</text>
</comment>
<proteinExistence type="predicted"/>
<dbReference type="InterPro" id="IPR036237">
    <property type="entry name" value="Xyl_isomerase-like_sf"/>
</dbReference>
<dbReference type="GO" id="GO:0016853">
    <property type="term" value="F:isomerase activity"/>
    <property type="evidence" value="ECO:0007669"/>
    <property type="project" value="UniProtKB-KW"/>
</dbReference>
<accession>A0ABT1MUY1</accession>
<dbReference type="SUPFAM" id="SSF51658">
    <property type="entry name" value="Xylose isomerase-like"/>
    <property type="match status" value="1"/>
</dbReference>
<keyword evidence="3" id="KW-1185">Reference proteome</keyword>
<organism evidence="2 3">
    <name type="scientific">Paracoccus albicereus</name>
    <dbReference type="NCBI Taxonomy" id="2922394"/>
    <lineage>
        <taxon>Bacteria</taxon>
        <taxon>Pseudomonadati</taxon>
        <taxon>Pseudomonadota</taxon>
        <taxon>Alphaproteobacteria</taxon>
        <taxon>Rhodobacterales</taxon>
        <taxon>Paracoccaceae</taxon>
        <taxon>Paracoccus</taxon>
    </lineage>
</organism>